<keyword evidence="5 7" id="KW-1133">Transmembrane helix</keyword>
<evidence type="ECO:0000256" key="5">
    <source>
        <dbReference type="ARBA" id="ARBA00022989"/>
    </source>
</evidence>
<evidence type="ECO:0000256" key="7">
    <source>
        <dbReference type="SAM" id="Phobius"/>
    </source>
</evidence>
<feature type="transmembrane region" description="Helical" evidence="7">
    <location>
        <begin position="6"/>
        <end position="28"/>
    </location>
</feature>
<gene>
    <name evidence="8" type="ORF">N782_03115</name>
</gene>
<evidence type="ECO:0000313" key="8">
    <source>
        <dbReference type="EMBL" id="KGP73629.1"/>
    </source>
</evidence>
<dbReference type="RefSeq" id="WP_036817120.1">
    <property type="nucleotide sequence ID" value="NZ_AVBF01000010.1"/>
</dbReference>
<evidence type="ECO:0000313" key="9">
    <source>
        <dbReference type="Proteomes" id="UP000030147"/>
    </source>
</evidence>
<evidence type="ECO:0000256" key="1">
    <source>
        <dbReference type="ARBA" id="ARBA00004651"/>
    </source>
</evidence>
<dbReference type="EMBL" id="AVBF01000010">
    <property type="protein sequence ID" value="KGP73629.1"/>
    <property type="molecule type" value="Genomic_DNA"/>
</dbReference>
<keyword evidence="4 7" id="KW-0812">Transmembrane</keyword>
<feature type="transmembrane region" description="Helical" evidence="7">
    <location>
        <begin position="48"/>
        <end position="70"/>
    </location>
</feature>
<keyword evidence="9" id="KW-1185">Reference proteome</keyword>
<dbReference type="InterPro" id="IPR007140">
    <property type="entry name" value="DUF350"/>
</dbReference>
<dbReference type="OrthoDB" id="2678278at2"/>
<evidence type="ECO:0000256" key="4">
    <source>
        <dbReference type="ARBA" id="ARBA00022692"/>
    </source>
</evidence>
<dbReference type="eggNOG" id="COG3766">
    <property type="taxonomic scope" value="Bacteria"/>
</dbReference>
<comment type="similarity">
    <text evidence="2">Belongs to the UPF0719 family.</text>
</comment>
<sequence>MGVLQPFILTLLYFIVAIVIVVIGLFIFEKITQNYKDWDEIKNGNTAIALSITGKVIGICIILAFAIYHSTQVWDTLIWGAFGVILQMIAYLIFEGLTRKFSVETQLHKNNVAVGVVTMGVSIGLAFVIGASIT</sequence>
<dbReference type="GO" id="GO:0005886">
    <property type="term" value="C:plasma membrane"/>
    <property type="evidence" value="ECO:0007669"/>
    <property type="project" value="UniProtKB-SubCell"/>
</dbReference>
<name>A0A0A2TDJ5_9BACI</name>
<feature type="transmembrane region" description="Helical" evidence="7">
    <location>
        <begin position="76"/>
        <end position="94"/>
    </location>
</feature>
<keyword evidence="3" id="KW-1003">Cell membrane</keyword>
<dbReference type="STRING" id="1385514.N782_03115"/>
<comment type="subcellular location">
    <subcellularLocation>
        <location evidence="1">Cell membrane</location>
        <topology evidence="1">Multi-pass membrane protein</topology>
    </subcellularLocation>
</comment>
<dbReference type="PANTHER" id="PTHR40043:SF1">
    <property type="entry name" value="UPF0719 INNER MEMBRANE PROTEIN YJFL"/>
    <property type="match status" value="1"/>
</dbReference>
<reference evidence="8 9" key="1">
    <citation type="journal article" date="2015" name="Stand. Genomic Sci.">
        <title>High quality draft genome sequence of the moderately halophilic bacterium Pontibacillus yanchengensis Y32(T) and comparison among Pontibacillus genomes.</title>
        <authorList>
            <person name="Huang J."/>
            <person name="Qiao Z.X."/>
            <person name="Tang J.W."/>
            <person name="Wang G."/>
        </authorList>
    </citation>
    <scope>NUCLEOTIDE SEQUENCE [LARGE SCALE GENOMIC DNA]</scope>
    <source>
        <strain evidence="8 9">Y32</strain>
    </source>
</reference>
<dbReference type="AlphaFoldDB" id="A0A0A2TDJ5"/>
<dbReference type="Proteomes" id="UP000030147">
    <property type="component" value="Unassembled WGS sequence"/>
</dbReference>
<organism evidence="8 9">
    <name type="scientific">Pontibacillus yanchengensis Y32</name>
    <dbReference type="NCBI Taxonomy" id="1385514"/>
    <lineage>
        <taxon>Bacteria</taxon>
        <taxon>Bacillati</taxon>
        <taxon>Bacillota</taxon>
        <taxon>Bacilli</taxon>
        <taxon>Bacillales</taxon>
        <taxon>Bacillaceae</taxon>
        <taxon>Pontibacillus</taxon>
    </lineage>
</organism>
<comment type="caution">
    <text evidence="8">The sequence shown here is derived from an EMBL/GenBank/DDBJ whole genome shotgun (WGS) entry which is preliminary data.</text>
</comment>
<accession>A0A0A2TDJ5</accession>
<evidence type="ECO:0000256" key="6">
    <source>
        <dbReference type="ARBA" id="ARBA00023136"/>
    </source>
</evidence>
<dbReference type="PANTHER" id="PTHR40043">
    <property type="entry name" value="UPF0719 INNER MEMBRANE PROTEIN YJFL"/>
    <property type="match status" value="1"/>
</dbReference>
<evidence type="ECO:0000256" key="3">
    <source>
        <dbReference type="ARBA" id="ARBA00022475"/>
    </source>
</evidence>
<keyword evidence="6 7" id="KW-0472">Membrane</keyword>
<dbReference type="Pfam" id="PF03994">
    <property type="entry name" value="DUF350"/>
    <property type="match status" value="1"/>
</dbReference>
<proteinExistence type="inferred from homology"/>
<evidence type="ECO:0000256" key="2">
    <source>
        <dbReference type="ARBA" id="ARBA00005779"/>
    </source>
</evidence>
<protein>
    <submittedName>
        <fullName evidence="8">Membrane protein</fullName>
    </submittedName>
</protein>
<feature type="transmembrane region" description="Helical" evidence="7">
    <location>
        <begin position="114"/>
        <end position="133"/>
    </location>
</feature>